<dbReference type="NCBIfam" id="TIGR03998">
    <property type="entry name" value="thiol_BshC"/>
    <property type="match status" value="1"/>
</dbReference>
<evidence type="ECO:0000256" key="1">
    <source>
        <dbReference type="ARBA" id="ARBA00022598"/>
    </source>
</evidence>
<name>A0A7D4CNF1_9BACL</name>
<dbReference type="EC" id="6.-.-.-" evidence="2"/>
<comment type="similarity">
    <text evidence="2">Belongs to the BshC family.</text>
</comment>
<feature type="domain" description="Bacillithiol biosynthesis BshC C-terminal coiled-coil" evidence="4">
    <location>
        <begin position="385"/>
        <end position="542"/>
    </location>
</feature>
<dbReference type="Pfam" id="PF10079">
    <property type="entry name" value="Rossmann-like_BshC"/>
    <property type="match status" value="1"/>
</dbReference>
<organism evidence="5 6">
    <name type="scientific">Kroppenstedtia pulmonis</name>
    <dbReference type="NCBI Taxonomy" id="1380685"/>
    <lineage>
        <taxon>Bacteria</taxon>
        <taxon>Bacillati</taxon>
        <taxon>Bacillota</taxon>
        <taxon>Bacilli</taxon>
        <taxon>Bacillales</taxon>
        <taxon>Thermoactinomycetaceae</taxon>
        <taxon>Kroppenstedtia</taxon>
    </lineage>
</organism>
<dbReference type="EMBL" id="CP048104">
    <property type="protein sequence ID" value="QKG84778.1"/>
    <property type="molecule type" value="Genomic_DNA"/>
</dbReference>
<keyword evidence="6" id="KW-1185">Reference proteome</keyword>
<dbReference type="Proteomes" id="UP000503088">
    <property type="component" value="Chromosome"/>
</dbReference>
<evidence type="ECO:0000313" key="5">
    <source>
        <dbReference type="EMBL" id="QKG84778.1"/>
    </source>
</evidence>
<sequence length="542" mass="63869">MRIEDIYLEPGNPLLKDFFRSFEQVSDFYMYDPKDEIRGFAMRGEYLKHKKDRVPRRQLVQVLRDYHGTDLFHPAVQANLERLEQPDCLVVIGGQQAGLMSGPLYTLYKGITLIQLAQREEERLGVPVVPVFWIAGEDHDLEEVNHILLPGEKNPIRHGVYFQEERRVSVGEICLNQDTLRPWMAGLEELLPDSRYKKELIITLKELLGENLSWTRHFSRIMHHLFGRYGLIQIDSADPALRKLEVPFFQWILDQNQGLEQAVSEQADKMKRKGYVPQVELQPGQAHLFIRDQGERRVLFREGDGFRTREGDRHWSKGELEAHLIRFPEDFSNNVITRPLMQEYLFPVLATVLGPGEIAYWGLLKKAFSLADMEMPPLYPRISLTIVERSVQKQMRRFGLSVYDVFYHLDETKSTWLQKNLPLDLKSIIRDMKKEIHEIYAPAVQKMGLLRDDLKQIGIRNQEKVLREVEDLEKRAQKVTEEIMEVDLRRFAEMEKMLYPQGELQERLYNILPYWNRYGEEWLHRLIQTSLLSSENHRVVYL</sequence>
<gene>
    <name evidence="2 5" type="primary">bshC</name>
    <name evidence="5" type="ORF">GXN76_10030</name>
</gene>
<protein>
    <recommendedName>
        <fullName evidence="2">Putative cysteine ligase BshC</fullName>
        <ecNumber evidence="2">6.-.-.-</ecNumber>
    </recommendedName>
</protein>
<keyword evidence="1 2" id="KW-0436">Ligase</keyword>
<feature type="domain" description="Bacillithiol biosynthesis BshC N-terminal Rossmann-like" evidence="3">
    <location>
        <begin position="1"/>
        <end position="381"/>
    </location>
</feature>
<dbReference type="PIRSF" id="PIRSF012535">
    <property type="entry name" value="UCP012535"/>
    <property type="match status" value="1"/>
</dbReference>
<dbReference type="InterPro" id="IPR011199">
    <property type="entry name" value="Bacillithiol_biosynth_BshC"/>
</dbReference>
<evidence type="ECO:0000313" key="6">
    <source>
        <dbReference type="Proteomes" id="UP000503088"/>
    </source>
</evidence>
<evidence type="ECO:0000259" key="4">
    <source>
        <dbReference type="Pfam" id="PF24850"/>
    </source>
</evidence>
<dbReference type="KEGG" id="kpul:GXN76_10030"/>
<evidence type="ECO:0000256" key="2">
    <source>
        <dbReference type="HAMAP-Rule" id="MF_01867"/>
    </source>
</evidence>
<dbReference type="AlphaFoldDB" id="A0A7D4CNF1"/>
<dbReference type="HAMAP" id="MF_01867">
    <property type="entry name" value="BshC"/>
    <property type="match status" value="1"/>
</dbReference>
<dbReference type="InterPro" id="IPR055398">
    <property type="entry name" value="Rossmann-like_BshC"/>
</dbReference>
<evidence type="ECO:0000259" key="3">
    <source>
        <dbReference type="Pfam" id="PF10079"/>
    </source>
</evidence>
<proteinExistence type="inferred from homology"/>
<reference evidence="5 6" key="1">
    <citation type="submission" date="2020-01" db="EMBL/GenBank/DDBJ databases">
        <authorList>
            <person name="Gulvik C.A."/>
            <person name="Batra D.G."/>
        </authorList>
    </citation>
    <scope>NUCLEOTIDE SEQUENCE [LARGE SCALE GENOMIC DNA]</scope>
    <source>
        <strain evidence="5 6">W9323</strain>
    </source>
</reference>
<keyword evidence="2" id="KW-0175">Coiled coil</keyword>
<dbReference type="GO" id="GO:0016874">
    <property type="term" value="F:ligase activity"/>
    <property type="evidence" value="ECO:0007669"/>
    <property type="project" value="UniProtKB-UniRule"/>
</dbReference>
<dbReference type="Pfam" id="PF24850">
    <property type="entry name" value="CC_BshC"/>
    <property type="match status" value="1"/>
</dbReference>
<feature type="coiled-coil region" evidence="2">
    <location>
        <begin position="459"/>
        <end position="489"/>
    </location>
</feature>
<dbReference type="InterPro" id="IPR055399">
    <property type="entry name" value="CC_BshC"/>
</dbReference>
<comment type="function">
    <text evidence="2">Involved in bacillithiol (BSH) biosynthesis. May catalyze the last step of the pathway, the addition of cysteine to glucosamine malate (GlcN-Mal) to generate BSH.</text>
</comment>
<dbReference type="RefSeq" id="WP_173222804.1">
    <property type="nucleotide sequence ID" value="NZ_CP048104.1"/>
</dbReference>
<accession>A0A7D4CNF1</accession>